<dbReference type="EMBL" id="MU118100">
    <property type="protein sequence ID" value="KAF9645188.1"/>
    <property type="molecule type" value="Genomic_DNA"/>
</dbReference>
<keyword evidence="2" id="KW-1185">Reference proteome</keyword>
<reference evidence="1" key="1">
    <citation type="submission" date="2019-10" db="EMBL/GenBank/DDBJ databases">
        <authorList>
            <consortium name="DOE Joint Genome Institute"/>
            <person name="Kuo A."/>
            <person name="Miyauchi S."/>
            <person name="Kiss E."/>
            <person name="Drula E."/>
            <person name="Kohler A."/>
            <person name="Sanchez-Garcia M."/>
            <person name="Andreopoulos B."/>
            <person name="Barry K.W."/>
            <person name="Bonito G."/>
            <person name="Buee M."/>
            <person name="Carver A."/>
            <person name="Chen C."/>
            <person name="Cichocki N."/>
            <person name="Clum A."/>
            <person name="Culley D."/>
            <person name="Crous P.W."/>
            <person name="Fauchery L."/>
            <person name="Girlanda M."/>
            <person name="Hayes R."/>
            <person name="Keri Z."/>
            <person name="Labutti K."/>
            <person name="Lipzen A."/>
            <person name="Lombard V."/>
            <person name="Magnuson J."/>
            <person name="Maillard F."/>
            <person name="Morin E."/>
            <person name="Murat C."/>
            <person name="Nolan M."/>
            <person name="Ohm R."/>
            <person name="Pangilinan J."/>
            <person name="Pereira M."/>
            <person name="Perotto S."/>
            <person name="Peter M."/>
            <person name="Riley R."/>
            <person name="Sitrit Y."/>
            <person name="Stielow B."/>
            <person name="Szollosi G."/>
            <person name="Zifcakova L."/>
            <person name="Stursova M."/>
            <person name="Spatafora J.W."/>
            <person name="Tedersoo L."/>
            <person name="Vaario L.-M."/>
            <person name="Yamada A."/>
            <person name="Yan M."/>
            <person name="Wang P."/>
            <person name="Xu J."/>
            <person name="Bruns T."/>
            <person name="Baldrian P."/>
            <person name="Vilgalys R."/>
            <person name="Henrissat B."/>
            <person name="Grigoriev I.V."/>
            <person name="Hibbett D."/>
            <person name="Nagy L.G."/>
            <person name="Martin F.M."/>
        </authorList>
    </citation>
    <scope>NUCLEOTIDE SEQUENCE</scope>
    <source>
        <strain evidence="1">P2</strain>
    </source>
</reference>
<sequence>MSSNLNPTTIPEPTTLRSLQRYTSHQTELIESLLNPPFPNSHFRDSEDYGWVQFWSSAWGKDLDSFDKTEQVDRGPDPIDDPSLILPDVVPSNRDVMIKSQAMDRCWYFDCEKIFIRSEYKEAEEFALSTCCTAAAYDALVVTGQPGIGKSVFLLRVLLRRLALKLPTALQIEPNCAQLFYQEGVKEFTHLEDGPRYTPLESKCDLPGRIWALVDSNRQLVEPAPVFQQGPFFVAEASPPCRTRHEWT</sequence>
<evidence type="ECO:0000313" key="2">
    <source>
        <dbReference type="Proteomes" id="UP000886501"/>
    </source>
</evidence>
<protein>
    <submittedName>
        <fullName evidence="1">Uncharacterized protein</fullName>
    </submittedName>
</protein>
<organism evidence="1 2">
    <name type="scientific">Thelephora ganbajun</name>
    <name type="common">Ganba fungus</name>
    <dbReference type="NCBI Taxonomy" id="370292"/>
    <lineage>
        <taxon>Eukaryota</taxon>
        <taxon>Fungi</taxon>
        <taxon>Dikarya</taxon>
        <taxon>Basidiomycota</taxon>
        <taxon>Agaricomycotina</taxon>
        <taxon>Agaricomycetes</taxon>
        <taxon>Thelephorales</taxon>
        <taxon>Thelephoraceae</taxon>
        <taxon>Thelephora</taxon>
    </lineage>
</organism>
<reference evidence="1" key="2">
    <citation type="journal article" date="2020" name="Nat. Commun.">
        <title>Large-scale genome sequencing of mycorrhizal fungi provides insights into the early evolution of symbiotic traits.</title>
        <authorList>
            <person name="Miyauchi S."/>
            <person name="Kiss E."/>
            <person name="Kuo A."/>
            <person name="Drula E."/>
            <person name="Kohler A."/>
            <person name="Sanchez-Garcia M."/>
            <person name="Morin E."/>
            <person name="Andreopoulos B."/>
            <person name="Barry K.W."/>
            <person name="Bonito G."/>
            <person name="Buee M."/>
            <person name="Carver A."/>
            <person name="Chen C."/>
            <person name="Cichocki N."/>
            <person name="Clum A."/>
            <person name="Culley D."/>
            <person name="Crous P.W."/>
            <person name="Fauchery L."/>
            <person name="Girlanda M."/>
            <person name="Hayes R.D."/>
            <person name="Keri Z."/>
            <person name="LaButti K."/>
            <person name="Lipzen A."/>
            <person name="Lombard V."/>
            <person name="Magnuson J."/>
            <person name="Maillard F."/>
            <person name="Murat C."/>
            <person name="Nolan M."/>
            <person name="Ohm R.A."/>
            <person name="Pangilinan J."/>
            <person name="Pereira M.F."/>
            <person name="Perotto S."/>
            <person name="Peter M."/>
            <person name="Pfister S."/>
            <person name="Riley R."/>
            <person name="Sitrit Y."/>
            <person name="Stielow J.B."/>
            <person name="Szollosi G."/>
            <person name="Zifcakova L."/>
            <person name="Stursova M."/>
            <person name="Spatafora J.W."/>
            <person name="Tedersoo L."/>
            <person name="Vaario L.M."/>
            <person name="Yamada A."/>
            <person name="Yan M."/>
            <person name="Wang P."/>
            <person name="Xu J."/>
            <person name="Bruns T."/>
            <person name="Baldrian P."/>
            <person name="Vilgalys R."/>
            <person name="Dunand C."/>
            <person name="Henrissat B."/>
            <person name="Grigoriev I.V."/>
            <person name="Hibbett D."/>
            <person name="Nagy L.G."/>
            <person name="Martin F.M."/>
        </authorList>
    </citation>
    <scope>NUCLEOTIDE SEQUENCE</scope>
    <source>
        <strain evidence="1">P2</strain>
    </source>
</reference>
<gene>
    <name evidence="1" type="ORF">BDM02DRAFT_3120617</name>
</gene>
<name>A0ACB6Z7B3_THEGA</name>
<evidence type="ECO:0000313" key="1">
    <source>
        <dbReference type="EMBL" id="KAF9645188.1"/>
    </source>
</evidence>
<feature type="non-terminal residue" evidence="1">
    <location>
        <position position="248"/>
    </location>
</feature>
<comment type="caution">
    <text evidence="1">The sequence shown here is derived from an EMBL/GenBank/DDBJ whole genome shotgun (WGS) entry which is preliminary data.</text>
</comment>
<proteinExistence type="predicted"/>
<accession>A0ACB6Z7B3</accession>
<dbReference type="Proteomes" id="UP000886501">
    <property type="component" value="Unassembled WGS sequence"/>
</dbReference>